<evidence type="ECO:0000256" key="1">
    <source>
        <dbReference type="ARBA" id="ARBA00004651"/>
    </source>
</evidence>
<evidence type="ECO:0000256" key="3">
    <source>
        <dbReference type="ARBA" id="ARBA00022692"/>
    </source>
</evidence>
<evidence type="ECO:0000259" key="7">
    <source>
        <dbReference type="Pfam" id="PF09335"/>
    </source>
</evidence>
<feature type="transmembrane region" description="Helical" evidence="6">
    <location>
        <begin position="45"/>
        <end position="65"/>
    </location>
</feature>
<evidence type="ECO:0000256" key="6">
    <source>
        <dbReference type="RuleBase" id="RU366058"/>
    </source>
</evidence>
<comment type="subcellular location">
    <subcellularLocation>
        <location evidence="1 6">Cell membrane</location>
        <topology evidence="1 6">Multi-pass membrane protein</topology>
    </subcellularLocation>
</comment>
<dbReference type="KEGG" id="dde:Dde_1462"/>
<dbReference type="eggNOG" id="COG0398">
    <property type="taxonomic scope" value="Bacteria"/>
</dbReference>
<dbReference type="HOGENOM" id="CLU_038944_7_0_7"/>
<keyword evidence="4 6" id="KW-1133">Transmembrane helix</keyword>
<dbReference type="RefSeq" id="WP_011367428.1">
    <property type="nucleotide sequence ID" value="NC_007519.1"/>
</dbReference>
<gene>
    <name evidence="8" type="ordered locus">Dde_1462</name>
</gene>
<feature type="transmembrane region" description="Helical" evidence="6">
    <location>
        <begin position="137"/>
        <end position="160"/>
    </location>
</feature>
<organism evidence="8 9">
    <name type="scientific">Oleidesulfovibrio alaskensis (strain ATCC BAA-1058 / DSM 17464 / G20)</name>
    <name type="common">Desulfovibrio alaskensis</name>
    <dbReference type="NCBI Taxonomy" id="207559"/>
    <lineage>
        <taxon>Bacteria</taxon>
        <taxon>Pseudomonadati</taxon>
        <taxon>Thermodesulfobacteriota</taxon>
        <taxon>Desulfovibrionia</taxon>
        <taxon>Desulfovibrionales</taxon>
        <taxon>Desulfovibrionaceae</taxon>
        <taxon>Oleidesulfovibrio</taxon>
    </lineage>
</organism>
<keyword evidence="5 6" id="KW-0472">Membrane</keyword>
<reference evidence="8 9" key="1">
    <citation type="journal article" date="2011" name="J. Bacteriol.">
        <title>Complete genome sequence and updated annotation of Desulfovibrio alaskensis G20.</title>
        <authorList>
            <person name="Hauser L.J."/>
            <person name="Land M.L."/>
            <person name="Brown S.D."/>
            <person name="Larimer F."/>
            <person name="Keller K.L."/>
            <person name="Rapp-Giles B.J."/>
            <person name="Price M.N."/>
            <person name="Lin M."/>
            <person name="Bruce D.C."/>
            <person name="Detter J.C."/>
            <person name="Tapia R."/>
            <person name="Han C.S."/>
            <person name="Goodwin L.A."/>
            <person name="Cheng J.F."/>
            <person name="Pitluck S."/>
            <person name="Copeland A."/>
            <person name="Lucas S."/>
            <person name="Nolan M."/>
            <person name="Lapidus A.L."/>
            <person name="Palumbo A.V."/>
            <person name="Wall J.D."/>
        </authorList>
    </citation>
    <scope>NUCLEOTIDE SEQUENCE [LARGE SCALE GENOMIC DNA]</scope>
    <source>
        <strain evidence="9">ATCC BAA 1058 / DSM 17464 / G20</strain>
    </source>
</reference>
<dbReference type="PANTHER" id="PTHR12677:SF59">
    <property type="entry name" value="GOLGI APPARATUS MEMBRANE PROTEIN TVP38-RELATED"/>
    <property type="match status" value="1"/>
</dbReference>
<dbReference type="Pfam" id="PF09335">
    <property type="entry name" value="VTT_dom"/>
    <property type="match status" value="1"/>
</dbReference>
<dbReference type="PANTHER" id="PTHR12677">
    <property type="entry name" value="GOLGI APPARATUS MEMBRANE PROTEIN TVP38-RELATED"/>
    <property type="match status" value="1"/>
</dbReference>
<sequence length="233" mass="25306">MTIRNTGRVILPVALAVLLAVFWYFDLGRFFTLEYVKASQDSFTALYRQHGVLVVAGYMTLYIAVTALSLPGATVMTLAGAALFGFWVTLAAVSFASTIGATLACLASRFVLRGWVQRRLGGRLEKINAGIREDGAFYLFSLRLVPVFPFFLINLAMGLTPLPIRTFYWVSQLGMLPGTIVYVNAGKELGAIESLSGILSPSLILSFALLGLFPLAARKVLERAAAWRSTKGA</sequence>
<proteinExistence type="inferred from homology"/>
<protein>
    <recommendedName>
        <fullName evidence="6">TVP38/TMEM64 family membrane protein</fullName>
    </recommendedName>
</protein>
<dbReference type="InterPro" id="IPR015414">
    <property type="entry name" value="TMEM64"/>
</dbReference>
<feature type="transmembrane region" description="Helical" evidence="6">
    <location>
        <begin position="7"/>
        <end position="25"/>
    </location>
</feature>
<feature type="transmembrane region" description="Helical" evidence="6">
    <location>
        <begin position="99"/>
        <end position="116"/>
    </location>
</feature>
<dbReference type="EMBL" id="CP000112">
    <property type="protein sequence ID" value="ABB38261.1"/>
    <property type="molecule type" value="Genomic_DNA"/>
</dbReference>
<dbReference type="AlphaFoldDB" id="Q311Y5"/>
<feature type="domain" description="VTT" evidence="7">
    <location>
        <begin position="73"/>
        <end position="187"/>
    </location>
</feature>
<dbReference type="Proteomes" id="UP000002710">
    <property type="component" value="Chromosome"/>
</dbReference>
<keyword evidence="9" id="KW-1185">Reference proteome</keyword>
<accession>Q311Y5</accession>
<evidence type="ECO:0000256" key="4">
    <source>
        <dbReference type="ARBA" id="ARBA00022989"/>
    </source>
</evidence>
<name>Q311Y5_OLEA2</name>
<keyword evidence="3 6" id="KW-0812">Transmembrane</keyword>
<evidence type="ECO:0000313" key="8">
    <source>
        <dbReference type="EMBL" id="ABB38261.1"/>
    </source>
</evidence>
<dbReference type="STRING" id="207559.Dde_1462"/>
<comment type="similarity">
    <text evidence="6">Belongs to the TVP38/TMEM64 family.</text>
</comment>
<evidence type="ECO:0000256" key="5">
    <source>
        <dbReference type="ARBA" id="ARBA00023136"/>
    </source>
</evidence>
<evidence type="ECO:0000256" key="2">
    <source>
        <dbReference type="ARBA" id="ARBA00022475"/>
    </source>
</evidence>
<keyword evidence="2 6" id="KW-1003">Cell membrane</keyword>
<dbReference type="InterPro" id="IPR032816">
    <property type="entry name" value="VTT_dom"/>
</dbReference>
<evidence type="ECO:0000313" key="9">
    <source>
        <dbReference type="Proteomes" id="UP000002710"/>
    </source>
</evidence>
<feature type="transmembrane region" description="Helical" evidence="6">
    <location>
        <begin position="197"/>
        <end position="217"/>
    </location>
</feature>
<dbReference type="GO" id="GO:0005886">
    <property type="term" value="C:plasma membrane"/>
    <property type="evidence" value="ECO:0007669"/>
    <property type="project" value="UniProtKB-SubCell"/>
</dbReference>